<organism evidence="4 5">
    <name type="scientific">Ramazzottius varieornatus</name>
    <name type="common">Water bear</name>
    <name type="synonym">Tardigrade</name>
    <dbReference type="NCBI Taxonomy" id="947166"/>
    <lineage>
        <taxon>Eukaryota</taxon>
        <taxon>Metazoa</taxon>
        <taxon>Ecdysozoa</taxon>
        <taxon>Tardigrada</taxon>
        <taxon>Eutardigrada</taxon>
        <taxon>Parachela</taxon>
        <taxon>Hypsibioidea</taxon>
        <taxon>Ramazzottiidae</taxon>
        <taxon>Ramazzottius</taxon>
    </lineage>
</organism>
<comment type="caution">
    <text evidence="4">The sequence shown here is derived from an EMBL/GenBank/DDBJ whole genome shotgun (WGS) entry which is preliminary data.</text>
</comment>
<dbReference type="PANTHER" id="PTHR12686:SF8">
    <property type="entry name" value="EXOSOME COMPLEX COMPONENT CSL4"/>
    <property type="match status" value="1"/>
</dbReference>
<dbReference type="Pfam" id="PF14382">
    <property type="entry name" value="ECR1_N"/>
    <property type="match status" value="1"/>
</dbReference>
<dbReference type="InterPro" id="IPR039771">
    <property type="entry name" value="Csl4"/>
</dbReference>
<feature type="domain" description="Exosome complex component N-terminal" evidence="3">
    <location>
        <begin position="34"/>
        <end position="71"/>
    </location>
</feature>
<name>A0A1D1V0Y4_RAMVA</name>
<reference evidence="4 5" key="1">
    <citation type="journal article" date="2016" name="Nat. Commun.">
        <title>Extremotolerant tardigrade genome and improved radiotolerance of human cultured cells by tardigrade-unique protein.</title>
        <authorList>
            <person name="Hashimoto T."/>
            <person name="Horikawa D.D."/>
            <person name="Saito Y."/>
            <person name="Kuwahara H."/>
            <person name="Kozuka-Hata H."/>
            <person name="Shin-I T."/>
            <person name="Minakuchi Y."/>
            <person name="Ohishi K."/>
            <person name="Motoyama A."/>
            <person name="Aizu T."/>
            <person name="Enomoto A."/>
            <person name="Kondo K."/>
            <person name="Tanaka S."/>
            <person name="Hara Y."/>
            <person name="Koshikawa S."/>
            <person name="Sagara H."/>
            <person name="Miura T."/>
            <person name="Yokobori S."/>
            <person name="Miyagawa K."/>
            <person name="Suzuki Y."/>
            <person name="Kubo T."/>
            <person name="Oyama M."/>
            <person name="Kohara Y."/>
            <person name="Fujiyama A."/>
            <person name="Arakawa K."/>
            <person name="Katayama T."/>
            <person name="Toyoda A."/>
            <person name="Kunieda T."/>
        </authorList>
    </citation>
    <scope>NUCLEOTIDE SEQUENCE [LARGE SCALE GENOMIC DNA]</scope>
    <source>
        <strain evidence="4 5">YOKOZUNA-1</strain>
    </source>
</reference>
<evidence type="ECO:0000313" key="5">
    <source>
        <dbReference type="Proteomes" id="UP000186922"/>
    </source>
</evidence>
<dbReference type="GO" id="GO:0005730">
    <property type="term" value="C:nucleolus"/>
    <property type="evidence" value="ECO:0007669"/>
    <property type="project" value="UniProtKB-SubCell"/>
</dbReference>
<dbReference type="InterPro" id="IPR012340">
    <property type="entry name" value="NA-bd_OB-fold"/>
</dbReference>
<evidence type="ECO:0000256" key="2">
    <source>
        <dbReference type="ARBA" id="ARBA00022835"/>
    </source>
</evidence>
<dbReference type="Proteomes" id="UP000186922">
    <property type="component" value="Unassembled WGS sequence"/>
</dbReference>
<comment type="subcellular location">
    <subcellularLocation>
        <location evidence="1">Nucleus</location>
        <location evidence="1">Nucleolus</location>
    </subcellularLocation>
</comment>
<evidence type="ECO:0000256" key="1">
    <source>
        <dbReference type="ARBA" id="ARBA00004604"/>
    </source>
</evidence>
<dbReference type="GO" id="GO:0005737">
    <property type="term" value="C:cytoplasm"/>
    <property type="evidence" value="ECO:0007669"/>
    <property type="project" value="TreeGrafter"/>
</dbReference>
<keyword evidence="5" id="KW-1185">Reference proteome</keyword>
<protein>
    <recommendedName>
        <fullName evidence="3">Exosome complex component N-terminal domain-containing protein</fullName>
    </recommendedName>
</protein>
<dbReference type="OrthoDB" id="440760at2759"/>
<dbReference type="EMBL" id="BDGG01000002">
    <property type="protein sequence ID" value="GAU93217.1"/>
    <property type="molecule type" value="Genomic_DNA"/>
</dbReference>
<dbReference type="SUPFAM" id="SSF50249">
    <property type="entry name" value="Nucleic acid-binding proteins"/>
    <property type="match status" value="1"/>
</dbReference>
<keyword evidence="2" id="KW-0271">Exosome</keyword>
<accession>A0A1D1V0Y4</accession>
<dbReference type="PANTHER" id="PTHR12686">
    <property type="entry name" value="3'-5' EXORIBONUCLEASE CSL4-RELATED"/>
    <property type="match status" value="1"/>
</dbReference>
<dbReference type="AlphaFoldDB" id="A0A1D1V0Y4"/>
<dbReference type="Gene3D" id="2.40.50.100">
    <property type="match status" value="1"/>
</dbReference>
<dbReference type="Gene3D" id="2.40.50.140">
    <property type="entry name" value="Nucleic acid-binding proteins"/>
    <property type="match status" value="1"/>
</dbReference>
<evidence type="ECO:0000259" key="3">
    <source>
        <dbReference type="Pfam" id="PF14382"/>
    </source>
</evidence>
<dbReference type="SUPFAM" id="SSF110324">
    <property type="entry name" value="Ribosomal L27 protein-like"/>
    <property type="match status" value="1"/>
</dbReference>
<proteinExistence type="predicted"/>
<dbReference type="STRING" id="947166.A0A1D1V0Y4"/>
<sequence>MEEGADMDITAPKTSYRQLVIPRAGKALVHSNKVVSPGEVLGVIGKIVKPGPGTWLEERKIRASFLGTVTVNAYHDENEQRIDISVSRPKAANRVNHLMPEVGDVVIAEVTSVDVLEIGCLIRAVGGKNLNHGITAVLRMENIEPLNPHRVELEDHFAVRDLFLARVLVLDAPVQLDVAGDAKLGVVLSYSAAGLLNIPIGPHEVICPETFRKTPKRLSAAVVPVDTKLEHLPKKR</sequence>
<dbReference type="InterPro" id="IPR025721">
    <property type="entry name" value="Exosome_cplx_N_dom"/>
</dbReference>
<dbReference type="GO" id="GO:0000176">
    <property type="term" value="C:nuclear exosome (RNase complex)"/>
    <property type="evidence" value="ECO:0007669"/>
    <property type="project" value="TreeGrafter"/>
</dbReference>
<evidence type="ECO:0000313" key="4">
    <source>
        <dbReference type="EMBL" id="GAU93217.1"/>
    </source>
</evidence>
<gene>
    <name evidence="4" type="primary">RvY_05190-1</name>
    <name evidence="4" type="synonym">RvY_05190.1</name>
    <name evidence="4" type="ORF">RvY_05190</name>
</gene>
<dbReference type="GO" id="GO:0006396">
    <property type="term" value="P:RNA processing"/>
    <property type="evidence" value="ECO:0007669"/>
    <property type="project" value="InterPro"/>
</dbReference>